<reference evidence="2 3" key="1">
    <citation type="journal article" date="2013" name="Curr. Biol.">
        <title>The Genome of the Foraminiferan Reticulomyxa filosa.</title>
        <authorList>
            <person name="Glockner G."/>
            <person name="Hulsmann N."/>
            <person name="Schleicher M."/>
            <person name="Noegel A.A."/>
            <person name="Eichinger L."/>
            <person name="Gallinger C."/>
            <person name="Pawlowski J."/>
            <person name="Sierra R."/>
            <person name="Euteneuer U."/>
            <person name="Pillet L."/>
            <person name="Moustafa A."/>
            <person name="Platzer M."/>
            <person name="Groth M."/>
            <person name="Szafranski K."/>
            <person name="Schliwa M."/>
        </authorList>
    </citation>
    <scope>NUCLEOTIDE SEQUENCE [LARGE SCALE GENOMIC DNA]</scope>
</reference>
<comment type="caution">
    <text evidence="2">The sequence shown here is derived from an EMBL/GenBank/DDBJ whole genome shotgun (WGS) entry which is preliminary data.</text>
</comment>
<sequence length="130" mass="15435">MGRVWKRRKYRAVTGKKHRKTWWGRLTKKEKEQIREGKEKQKKLNTVADRYAELALGIRKENKNTKVKIGYDLKRLKQAEEKMKVGNSQDTDTKNETNEKAKPARQRFDLQQKSNKYKSYSKSKSCVVLC</sequence>
<dbReference type="Proteomes" id="UP000023152">
    <property type="component" value="Unassembled WGS sequence"/>
</dbReference>
<proteinExistence type="predicted"/>
<gene>
    <name evidence="2" type="ORF">RFI_28008</name>
</gene>
<protein>
    <submittedName>
        <fullName evidence="2">Uncharacterized protein</fullName>
    </submittedName>
</protein>
<name>X6M652_RETFI</name>
<dbReference type="AlphaFoldDB" id="X6M652"/>
<dbReference type="EMBL" id="ASPP01024108">
    <property type="protein sequence ID" value="ETO09369.1"/>
    <property type="molecule type" value="Genomic_DNA"/>
</dbReference>
<accession>X6M652</accession>
<feature type="region of interest" description="Disordered" evidence="1">
    <location>
        <begin position="80"/>
        <end position="125"/>
    </location>
</feature>
<evidence type="ECO:0000313" key="3">
    <source>
        <dbReference type="Proteomes" id="UP000023152"/>
    </source>
</evidence>
<keyword evidence="3" id="KW-1185">Reference proteome</keyword>
<feature type="compositionally biased region" description="Basic and acidic residues" evidence="1">
    <location>
        <begin position="91"/>
        <end position="110"/>
    </location>
</feature>
<evidence type="ECO:0000313" key="2">
    <source>
        <dbReference type="EMBL" id="ETO09369.1"/>
    </source>
</evidence>
<evidence type="ECO:0000256" key="1">
    <source>
        <dbReference type="SAM" id="MobiDB-lite"/>
    </source>
</evidence>
<organism evidence="2 3">
    <name type="scientific">Reticulomyxa filosa</name>
    <dbReference type="NCBI Taxonomy" id="46433"/>
    <lineage>
        <taxon>Eukaryota</taxon>
        <taxon>Sar</taxon>
        <taxon>Rhizaria</taxon>
        <taxon>Retaria</taxon>
        <taxon>Foraminifera</taxon>
        <taxon>Monothalamids</taxon>
        <taxon>Reticulomyxidae</taxon>
        <taxon>Reticulomyxa</taxon>
    </lineage>
</organism>